<comment type="caution">
    <text evidence="3">The sequence shown here is derived from an EMBL/GenBank/DDBJ whole genome shotgun (WGS) entry which is preliminary data.</text>
</comment>
<dbReference type="EMBL" id="BMYK01000001">
    <property type="protein sequence ID" value="GHC69982.1"/>
    <property type="molecule type" value="Genomic_DNA"/>
</dbReference>
<dbReference type="Gene3D" id="3.40.50.1820">
    <property type="entry name" value="alpha/beta hydrolase"/>
    <property type="match status" value="1"/>
</dbReference>
<evidence type="ECO:0000313" key="3">
    <source>
        <dbReference type="EMBL" id="GHC69982.1"/>
    </source>
</evidence>
<dbReference type="Proteomes" id="UP000626210">
    <property type="component" value="Unassembled WGS sequence"/>
</dbReference>
<dbReference type="PROSITE" id="PS51257">
    <property type="entry name" value="PROKAR_LIPOPROTEIN"/>
    <property type="match status" value="1"/>
</dbReference>
<dbReference type="SUPFAM" id="SSF53474">
    <property type="entry name" value="alpha/beta-Hydrolases"/>
    <property type="match status" value="1"/>
</dbReference>
<proteinExistence type="predicted"/>
<accession>A0ABQ3FV80</accession>
<feature type="chain" id="PRO_5046302525" evidence="2">
    <location>
        <begin position="19"/>
        <end position="479"/>
    </location>
</feature>
<organism evidence="3 4">
    <name type="scientific">Pseudorhodoferax aquiterrae</name>
    <dbReference type="NCBI Taxonomy" id="747304"/>
    <lineage>
        <taxon>Bacteria</taxon>
        <taxon>Pseudomonadati</taxon>
        <taxon>Pseudomonadota</taxon>
        <taxon>Betaproteobacteria</taxon>
        <taxon>Burkholderiales</taxon>
        <taxon>Comamonadaceae</taxon>
    </lineage>
</organism>
<sequence length="479" mass="50385">MQSMRPLFLSLLAAATLAACGGGDDDNTPEDTRPQDSRNSFVPAEPNATTFPALAAAPSDTVDPGTTSRWAGVLGGAAYRIEVPQNWNGRLVMYAHGYAGTGNTLGVSNPSIRRYLIQQGYAWAASSYSKNYYDVRAGVEDTNALALAFNSIATARGRTLSPPQRSYIIGHSMGGHITAAAIEAEAQSTANNRYRYHGAVPMCGVLGDTELFDYFTAAQVTAQALAGVPQQPVAQWAAVSAQVTSALFTNFPSAPTALGQSYLSVIQNLTGGPRPLFGLGVAVGGSFAPVWGVFGSDGTVNGILNANVTDTTRFTYVIDGNPTASAALNAQAQKVTATPDANRLRRDGLRWIPKTNGEIGIPVVTLHTLGDLYVPFSMEQIYQRRVAAKGNSAWLVQRAIRGASHCDFTVAEQVEAFEAMVQWEQGGARPGGDDVVTATTVAAPTYGCTYTRDTLGPDDSSTTAQLRAAIAQSGASCTP</sequence>
<dbReference type="RefSeq" id="WP_189685338.1">
    <property type="nucleotide sequence ID" value="NZ_BMYK01000001.1"/>
</dbReference>
<keyword evidence="2" id="KW-0732">Signal</keyword>
<feature type="signal peptide" evidence="2">
    <location>
        <begin position="1"/>
        <end position="18"/>
    </location>
</feature>
<protein>
    <submittedName>
        <fullName evidence="3">Alpha/beta hydrolase</fullName>
    </submittedName>
</protein>
<evidence type="ECO:0000256" key="2">
    <source>
        <dbReference type="SAM" id="SignalP"/>
    </source>
</evidence>
<dbReference type="InterPro" id="IPR029058">
    <property type="entry name" value="AB_hydrolase_fold"/>
</dbReference>
<dbReference type="GO" id="GO:0016787">
    <property type="term" value="F:hydrolase activity"/>
    <property type="evidence" value="ECO:0007669"/>
    <property type="project" value="UniProtKB-KW"/>
</dbReference>
<evidence type="ECO:0000256" key="1">
    <source>
        <dbReference type="SAM" id="MobiDB-lite"/>
    </source>
</evidence>
<keyword evidence="4" id="KW-1185">Reference proteome</keyword>
<gene>
    <name evidence="3" type="ORF">GCM10007320_03940</name>
</gene>
<keyword evidence="3" id="KW-0378">Hydrolase</keyword>
<evidence type="ECO:0000313" key="4">
    <source>
        <dbReference type="Proteomes" id="UP000626210"/>
    </source>
</evidence>
<name>A0ABQ3FV80_9BURK</name>
<reference evidence="4" key="1">
    <citation type="journal article" date="2019" name="Int. J. Syst. Evol. Microbiol.">
        <title>The Global Catalogue of Microorganisms (GCM) 10K type strain sequencing project: providing services to taxonomists for standard genome sequencing and annotation.</title>
        <authorList>
            <consortium name="The Broad Institute Genomics Platform"/>
            <consortium name="The Broad Institute Genome Sequencing Center for Infectious Disease"/>
            <person name="Wu L."/>
            <person name="Ma J."/>
        </authorList>
    </citation>
    <scope>NUCLEOTIDE SEQUENCE [LARGE SCALE GENOMIC DNA]</scope>
    <source>
        <strain evidence="4">KCTC 23314</strain>
    </source>
</reference>
<feature type="region of interest" description="Disordered" evidence="1">
    <location>
        <begin position="22"/>
        <end position="43"/>
    </location>
</feature>